<dbReference type="Proteomes" id="UP000299102">
    <property type="component" value="Unassembled WGS sequence"/>
</dbReference>
<evidence type="ECO:0000313" key="1">
    <source>
        <dbReference type="EMBL" id="GBP24174.1"/>
    </source>
</evidence>
<organism evidence="1 2">
    <name type="scientific">Eumeta variegata</name>
    <name type="common">Bagworm moth</name>
    <name type="synonym">Eumeta japonica</name>
    <dbReference type="NCBI Taxonomy" id="151549"/>
    <lineage>
        <taxon>Eukaryota</taxon>
        <taxon>Metazoa</taxon>
        <taxon>Ecdysozoa</taxon>
        <taxon>Arthropoda</taxon>
        <taxon>Hexapoda</taxon>
        <taxon>Insecta</taxon>
        <taxon>Pterygota</taxon>
        <taxon>Neoptera</taxon>
        <taxon>Endopterygota</taxon>
        <taxon>Lepidoptera</taxon>
        <taxon>Glossata</taxon>
        <taxon>Ditrysia</taxon>
        <taxon>Tineoidea</taxon>
        <taxon>Psychidae</taxon>
        <taxon>Oiketicinae</taxon>
        <taxon>Eumeta</taxon>
    </lineage>
</organism>
<protein>
    <submittedName>
        <fullName evidence="1">Uncharacterized protein</fullName>
    </submittedName>
</protein>
<comment type="caution">
    <text evidence="1">The sequence shown here is derived from an EMBL/GenBank/DDBJ whole genome shotgun (WGS) entry which is preliminary data.</text>
</comment>
<reference evidence="1 2" key="1">
    <citation type="journal article" date="2019" name="Commun. Biol.">
        <title>The bagworm genome reveals a unique fibroin gene that provides high tensile strength.</title>
        <authorList>
            <person name="Kono N."/>
            <person name="Nakamura H."/>
            <person name="Ohtoshi R."/>
            <person name="Tomita M."/>
            <person name="Numata K."/>
            <person name="Arakawa K."/>
        </authorList>
    </citation>
    <scope>NUCLEOTIDE SEQUENCE [LARGE SCALE GENOMIC DNA]</scope>
</reference>
<accession>A0A4C1UE15</accession>
<evidence type="ECO:0000313" key="2">
    <source>
        <dbReference type="Proteomes" id="UP000299102"/>
    </source>
</evidence>
<name>A0A4C1UE15_EUMVA</name>
<keyword evidence="2" id="KW-1185">Reference proteome</keyword>
<sequence>MEMFQNEDKSNIKVRAWTNCVAPHDPRMPRHRKSITQQVERLQRVSAAGRDPHSVTARRPAKRLEGFVGETFLVGFSPTLLVRKGARVCVCIFYLLLIA</sequence>
<proteinExistence type="predicted"/>
<dbReference type="EMBL" id="BGZK01000158">
    <property type="protein sequence ID" value="GBP24174.1"/>
    <property type="molecule type" value="Genomic_DNA"/>
</dbReference>
<dbReference type="AlphaFoldDB" id="A0A4C1UE15"/>
<gene>
    <name evidence="1" type="ORF">EVAR_10398_1</name>
</gene>